<dbReference type="Proteomes" id="UP000295517">
    <property type="component" value="Chromosome"/>
</dbReference>
<gene>
    <name evidence="2" type="ORF">E3983_11645</name>
</gene>
<dbReference type="EMBL" id="CP038254">
    <property type="protein sequence ID" value="QBR84946.1"/>
    <property type="molecule type" value="Genomic_DNA"/>
</dbReference>
<protein>
    <submittedName>
        <fullName evidence="2">Uncharacterized protein</fullName>
    </submittedName>
</protein>
<evidence type="ECO:0000313" key="2">
    <source>
        <dbReference type="EMBL" id="QBR84946.1"/>
    </source>
</evidence>
<sequence>MPRKFFSHNGKSSEKFFKQLETVREQLQRIDEEIKENRQESNSGDSADRAASYMMFHSLSQRKRMLENSEAQLIKALQSFERESQENEAHQNVI</sequence>
<organism evidence="2 3">
    <name type="scientific">Legionella israelensis</name>
    <dbReference type="NCBI Taxonomy" id="454"/>
    <lineage>
        <taxon>Bacteria</taxon>
        <taxon>Pseudomonadati</taxon>
        <taxon>Pseudomonadota</taxon>
        <taxon>Gammaproteobacteria</taxon>
        <taxon>Legionellales</taxon>
        <taxon>Legionellaceae</taxon>
        <taxon>Legionella</taxon>
    </lineage>
</organism>
<evidence type="ECO:0000313" key="3">
    <source>
        <dbReference type="Proteomes" id="UP000295517"/>
    </source>
</evidence>
<dbReference type="AlphaFoldDB" id="A0AAX1EIL6"/>
<reference evidence="2 3" key="1">
    <citation type="submission" date="2019-03" db="EMBL/GenBank/DDBJ databases">
        <title>Diverse conjugative elements silence natural transformation in Legionella species.</title>
        <authorList>
            <person name="Durieux I."/>
            <person name="Ginevra C."/>
            <person name="Attaiech L."/>
            <person name="Picq K."/>
            <person name="Juan P.A."/>
            <person name="Jarraud S."/>
            <person name="Charpentier X."/>
        </authorList>
    </citation>
    <scope>NUCLEOTIDE SEQUENCE [LARGE SCALE GENOMIC DNA]</scope>
    <source>
        <strain evidence="2 3">HL-0427-4011</strain>
    </source>
</reference>
<proteinExistence type="predicted"/>
<name>A0AAX1EIL6_9GAMM</name>
<dbReference type="RefSeq" id="WP_135061095.1">
    <property type="nucleotide sequence ID" value="NZ_CP038254.1"/>
</dbReference>
<feature type="coiled-coil region" evidence="1">
    <location>
        <begin position="13"/>
        <end position="86"/>
    </location>
</feature>
<evidence type="ECO:0000256" key="1">
    <source>
        <dbReference type="SAM" id="Coils"/>
    </source>
</evidence>
<keyword evidence="1" id="KW-0175">Coiled coil</keyword>
<accession>A0AAX1EIL6</accession>